<reference evidence="2 3" key="1">
    <citation type="submission" date="2019-01" db="EMBL/GenBank/DDBJ databases">
        <title>Coherence of Microcystis species and biogeography revealed through population genomics.</title>
        <authorList>
            <person name="Perez-Carrascal O.M."/>
            <person name="Terrat Y."/>
            <person name="Giani A."/>
            <person name="Fortin N."/>
            <person name="Tromas N."/>
            <person name="Shapiro B.J."/>
        </authorList>
    </citation>
    <scope>NUCLEOTIDE SEQUENCE [LARGE SCALE GENOMIC DNA]</scope>
    <source>
        <strain evidence="2">Ma_MB_S_20031200_S102</strain>
    </source>
</reference>
<dbReference type="Gene3D" id="3.40.50.720">
    <property type="entry name" value="NAD(P)-binding Rossmann-like Domain"/>
    <property type="match status" value="1"/>
</dbReference>
<protein>
    <submittedName>
        <fullName evidence="2">SDR family oxidoreductase</fullName>
    </submittedName>
</protein>
<dbReference type="InterPro" id="IPR016040">
    <property type="entry name" value="NAD(P)-bd_dom"/>
</dbReference>
<dbReference type="AlphaFoldDB" id="A0A552EH65"/>
<dbReference type="Pfam" id="PF13460">
    <property type="entry name" value="NAD_binding_10"/>
    <property type="match status" value="1"/>
</dbReference>
<evidence type="ECO:0000313" key="3">
    <source>
        <dbReference type="Proteomes" id="UP000317708"/>
    </source>
</evidence>
<accession>A0A552EH65</accession>
<dbReference type="PANTHER" id="PTHR15020">
    <property type="entry name" value="FLAVIN REDUCTASE-RELATED"/>
    <property type="match status" value="1"/>
</dbReference>
<proteinExistence type="predicted"/>
<evidence type="ECO:0000313" key="2">
    <source>
        <dbReference type="EMBL" id="TRU33721.1"/>
    </source>
</evidence>
<organism evidence="2 3">
    <name type="scientific">Microcystis aeruginosa Ma_MB_S_20031200_S102</name>
    <dbReference type="NCBI Taxonomy" id="2486254"/>
    <lineage>
        <taxon>Bacteria</taxon>
        <taxon>Bacillati</taxon>
        <taxon>Cyanobacteriota</taxon>
        <taxon>Cyanophyceae</taxon>
        <taxon>Oscillatoriophycideae</taxon>
        <taxon>Chroococcales</taxon>
        <taxon>Microcystaceae</taxon>
        <taxon>Microcystis</taxon>
    </lineage>
</organism>
<evidence type="ECO:0000259" key="1">
    <source>
        <dbReference type="Pfam" id="PF13460"/>
    </source>
</evidence>
<gene>
    <name evidence="2" type="ORF">EWV92_16610</name>
</gene>
<comment type="caution">
    <text evidence="2">The sequence shown here is derived from an EMBL/GenBank/DDBJ whole genome shotgun (WGS) entry which is preliminary data.</text>
</comment>
<dbReference type="InterPro" id="IPR036291">
    <property type="entry name" value="NAD(P)-bd_dom_sf"/>
</dbReference>
<dbReference type="PANTHER" id="PTHR15020:SF42">
    <property type="entry name" value="NAD(P)-BINDING DOMAIN-CONTAINING PROTEIN"/>
    <property type="match status" value="1"/>
</dbReference>
<dbReference type="EMBL" id="SFBI01000144">
    <property type="protein sequence ID" value="TRU33721.1"/>
    <property type="molecule type" value="Genomic_DNA"/>
</dbReference>
<dbReference type="CDD" id="cd05243">
    <property type="entry name" value="SDR_a5"/>
    <property type="match status" value="1"/>
</dbReference>
<name>A0A552EH65_MICAE</name>
<dbReference type="Proteomes" id="UP000317708">
    <property type="component" value="Unassembled WGS sequence"/>
</dbReference>
<feature type="domain" description="NAD(P)-binding" evidence="1">
    <location>
        <begin position="7"/>
        <end position="189"/>
    </location>
</feature>
<dbReference type="SUPFAM" id="SSF51735">
    <property type="entry name" value="NAD(P)-binding Rossmann-fold domains"/>
    <property type="match status" value="1"/>
</dbReference>
<sequence>MKAFVAGATGETGRRIVAQLVERQIPVRALVRNREKAAEILPAGVEIVVGDVQQADKLEALIADCSVLLCATGARPSFNPTEPLLVDYLGTKNLIDAAKKKGIEHFVLVTSLCVSNFFHPLNLFWLILFWKKQAEDYLINSGLTYTIVRPGGLKNEDNLNAIKMSSADTLSEGSIPRTKVASVCVESLFYPAANNKIIEIVAPSDAPNLDWNQLFQSVS</sequence>